<keyword evidence="2" id="KW-1185">Reference proteome</keyword>
<name>A0A9P6JK58_9AGAR</name>
<dbReference type="AlphaFoldDB" id="A0A9P6JK58"/>
<sequence>KEIWNPTITLPSNNTIWVASSMVVATWNVRDMPNQLENPKGTLLLGYLEPDSSNEHLNLQHKLASNFDLKDGSLKFKCPKVEARDDYIVVLFGDSGNHSERFSI</sequence>
<dbReference type="OrthoDB" id="2339190at2759"/>
<feature type="non-terminal residue" evidence="1">
    <location>
        <position position="1"/>
    </location>
</feature>
<dbReference type="EMBL" id="MU157908">
    <property type="protein sequence ID" value="KAF9523906.1"/>
    <property type="molecule type" value="Genomic_DNA"/>
</dbReference>
<evidence type="ECO:0000313" key="1">
    <source>
        <dbReference type="EMBL" id="KAF9523906.1"/>
    </source>
</evidence>
<dbReference type="Proteomes" id="UP000807306">
    <property type="component" value="Unassembled WGS sequence"/>
</dbReference>
<protein>
    <submittedName>
        <fullName evidence="1">Uncharacterized protein</fullName>
    </submittedName>
</protein>
<organism evidence="1 2">
    <name type="scientific">Crepidotus variabilis</name>
    <dbReference type="NCBI Taxonomy" id="179855"/>
    <lineage>
        <taxon>Eukaryota</taxon>
        <taxon>Fungi</taxon>
        <taxon>Dikarya</taxon>
        <taxon>Basidiomycota</taxon>
        <taxon>Agaricomycotina</taxon>
        <taxon>Agaricomycetes</taxon>
        <taxon>Agaricomycetidae</taxon>
        <taxon>Agaricales</taxon>
        <taxon>Agaricineae</taxon>
        <taxon>Crepidotaceae</taxon>
        <taxon>Crepidotus</taxon>
    </lineage>
</organism>
<evidence type="ECO:0000313" key="2">
    <source>
        <dbReference type="Proteomes" id="UP000807306"/>
    </source>
</evidence>
<accession>A0A9P6JK58</accession>
<gene>
    <name evidence="1" type="ORF">CPB83DRAFT_732368</name>
</gene>
<feature type="non-terminal residue" evidence="1">
    <location>
        <position position="104"/>
    </location>
</feature>
<proteinExistence type="predicted"/>
<comment type="caution">
    <text evidence="1">The sequence shown here is derived from an EMBL/GenBank/DDBJ whole genome shotgun (WGS) entry which is preliminary data.</text>
</comment>
<reference evidence="1" key="1">
    <citation type="submission" date="2020-11" db="EMBL/GenBank/DDBJ databases">
        <authorList>
            <consortium name="DOE Joint Genome Institute"/>
            <person name="Ahrendt S."/>
            <person name="Riley R."/>
            <person name="Andreopoulos W."/>
            <person name="Labutti K."/>
            <person name="Pangilinan J."/>
            <person name="Ruiz-Duenas F.J."/>
            <person name="Barrasa J.M."/>
            <person name="Sanchez-Garcia M."/>
            <person name="Camarero S."/>
            <person name="Miyauchi S."/>
            <person name="Serrano A."/>
            <person name="Linde D."/>
            <person name="Babiker R."/>
            <person name="Drula E."/>
            <person name="Ayuso-Fernandez I."/>
            <person name="Pacheco R."/>
            <person name="Padilla G."/>
            <person name="Ferreira P."/>
            <person name="Barriuso J."/>
            <person name="Kellner H."/>
            <person name="Castanera R."/>
            <person name="Alfaro M."/>
            <person name="Ramirez L."/>
            <person name="Pisabarro A.G."/>
            <person name="Kuo A."/>
            <person name="Tritt A."/>
            <person name="Lipzen A."/>
            <person name="He G."/>
            <person name="Yan M."/>
            <person name="Ng V."/>
            <person name="Cullen D."/>
            <person name="Martin F."/>
            <person name="Rosso M.-N."/>
            <person name="Henrissat B."/>
            <person name="Hibbett D."/>
            <person name="Martinez A.T."/>
            <person name="Grigoriev I.V."/>
        </authorList>
    </citation>
    <scope>NUCLEOTIDE SEQUENCE</scope>
    <source>
        <strain evidence="1">CBS 506.95</strain>
    </source>
</reference>